<organism evidence="2 3">
    <name type="scientific">Campylobacter showae RM3277</name>
    <dbReference type="NCBI Taxonomy" id="553219"/>
    <lineage>
        <taxon>Bacteria</taxon>
        <taxon>Pseudomonadati</taxon>
        <taxon>Campylobacterota</taxon>
        <taxon>Epsilonproteobacteria</taxon>
        <taxon>Campylobacterales</taxon>
        <taxon>Campylobacteraceae</taxon>
        <taxon>Campylobacter</taxon>
    </lineage>
</organism>
<dbReference type="GeneID" id="60990244"/>
<keyword evidence="1" id="KW-0472">Membrane</keyword>
<evidence type="ECO:0000313" key="3">
    <source>
        <dbReference type="Proteomes" id="UP000003107"/>
    </source>
</evidence>
<dbReference type="Proteomes" id="UP000003107">
    <property type="component" value="Unassembled WGS sequence"/>
</dbReference>
<gene>
    <name evidence="2" type="ORF">CAMSH0001_0538</name>
</gene>
<dbReference type="EMBL" id="ACVQ01000017">
    <property type="protein sequence ID" value="EET80040.1"/>
    <property type="molecule type" value="Genomic_DNA"/>
</dbReference>
<evidence type="ECO:0000313" key="2">
    <source>
        <dbReference type="EMBL" id="EET80040.1"/>
    </source>
</evidence>
<comment type="caution">
    <text evidence="2">The sequence shown here is derived from an EMBL/GenBank/DDBJ whole genome shotgun (WGS) entry which is preliminary data.</text>
</comment>
<keyword evidence="1" id="KW-0812">Transmembrane</keyword>
<accession>C6RFN2</accession>
<feature type="transmembrane region" description="Helical" evidence="1">
    <location>
        <begin position="12"/>
        <end position="30"/>
    </location>
</feature>
<feature type="transmembrane region" description="Helical" evidence="1">
    <location>
        <begin position="143"/>
        <end position="168"/>
    </location>
</feature>
<feature type="transmembrane region" description="Helical" evidence="1">
    <location>
        <begin position="175"/>
        <end position="193"/>
    </location>
</feature>
<name>C6RFN2_9BACT</name>
<dbReference type="eggNOG" id="ENOG50315YM">
    <property type="taxonomic scope" value="Bacteria"/>
</dbReference>
<dbReference type="RefSeq" id="WP_002948149.1">
    <property type="nucleotide sequence ID" value="NZ_ACVQ01000017.1"/>
</dbReference>
<feature type="transmembrane region" description="Helical" evidence="1">
    <location>
        <begin position="205"/>
        <end position="223"/>
    </location>
</feature>
<feature type="transmembrane region" description="Helical" evidence="1">
    <location>
        <begin position="75"/>
        <end position="99"/>
    </location>
</feature>
<keyword evidence="1" id="KW-1133">Transmembrane helix</keyword>
<dbReference type="OrthoDB" id="5362689at2"/>
<reference evidence="2 3" key="1">
    <citation type="submission" date="2009-07" db="EMBL/GenBank/DDBJ databases">
        <authorList>
            <person name="Madupu R."/>
            <person name="Sebastian Y."/>
            <person name="Durkin A.S."/>
            <person name="Torralba M."/>
            <person name="Methe B."/>
            <person name="Sutton G.G."/>
            <person name="Strausberg R.L."/>
            <person name="Nelson K.E."/>
        </authorList>
    </citation>
    <scope>NUCLEOTIDE SEQUENCE [LARGE SCALE GENOMIC DNA]</scope>
    <source>
        <strain evidence="2 3">RM3277</strain>
    </source>
</reference>
<sequence>MNQKLLTEIKFRGIASNILLICGYISIWILCEFCSRVSLAGFLTAVFFVWLIFLASMIFRLLAARQISKLSASKLFIKTSSALIAAALMAILWLSMALYSVSQVGFSAVEYAAAQIGGSFVDNAYSVIRSVANNFLNIQGSAITIFLTIGSILTIYFWLMLGVAYYLLGKDTQNSAFYFYPGLAFMCTALQLIDISPLKGSVTPYALLTIALLIPLYELAAWTRIKNITLAQP</sequence>
<evidence type="ECO:0000256" key="1">
    <source>
        <dbReference type="SAM" id="Phobius"/>
    </source>
</evidence>
<protein>
    <submittedName>
        <fullName evidence="2">Uncharacterized protein</fullName>
    </submittedName>
</protein>
<dbReference type="AlphaFoldDB" id="C6RFN2"/>
<dbReference type="STRING" id="553219.CAMSH0001_0538"/>
<feature type="transmembrane region" description="Helical" evidence="1">
    <location>
        <begin position="42"/>
        <end position="63"/>
    </location>
</feature>
<proteinExistence type="predicted"/>
<keyword evidence="3" id="KW-1185">Reference proteome</keyword>